<dbReference type="RefSeq" id="WP_151674433.1">
    <property type="nucleotide sequence ID" value="NZ_BKCG01000005.1"/>
</dbReference>
<evidence type="ECO:0000313" key="3">
    <source>
        <dbReference type="EMBL" id="GER59976.1"/>
    </source>
</evidence>
<proteinExistence type="predicted"/>
<feature type="signal peptide" evidence="1">
    <location>
        <begin position="1"/>
        <end position="22"/>
    </location>
</feature>
<keyword evidence="4" id="KW-1185">Reference proteome</keyword>
<accession>A0A5J4IYH0</accession>
<name>A0A5J4IYH0_9FLAO</name>
<dbReference type="PANTHER" id="PTHR34406:SF1">
    <property type="entry name" value="PROTEIN YCEI"/>
    <property type="match status" value="1"/>
</dbReference>
<keyword evidence="1" id="KW-0732">Signal</keyword>
<dbReference type="AlphaFoldDB" id="A0A5J4IYH0"/>
<dbReference type="SUPFAM" id="SSF101874">
    <property type="entry name" value="YceI-like"/>
    <property type="match status" value="1"/>
</dbReference>
<dbReference type="Proteomes" id="UP000326509">
    <property type="component" value="Unassembled WGS sequence"/>
</dbReference>
<protein>
    <submittedName>
        <fullName evidence="3">Lipid-binding protein</fullName>
    </submittedName>
</protein>
<sequence>MKTVKSILIAVVILGSTAFAQAQTKKSIDTGASSINWEGKKVLGSHTGTIAFSDGVIEMDGETITGGKFTVDMSSINVTDLKAGEGKEKLEGHLKSDDFFGVTNYPKATLEFTKVQKMSGGYEVVADLTIKGKTEPIYFDLATTKNTATTSLKVDRTKYNVRYGSGSFFDGLGDKTISDNFNLDVTLKF</sequence>
<dbReference type="Gene3D" id="2.40.128.110">
    <property type="entry name" value="Lipid/polyisoprenoid-binding, YceI-like"/>
    <property type="match status" value="1"/>
</dbReference>
<dbReference type="EMBL" id="BKCG01000005">
    <property type="protein sequence ID" value="GER59976.1"/>
    <property type="molecule type" value="Genomic_DNA"/>
</dbReference>
<reference evidence="3 4" key="1">
    <citation type="submission" date="2019-08" db="EMBL/GenBank/DDBJ databases">
        <title>Draft genome sequence of Ulvibacter marinus type strain NBRC 109484.</title>
        <authorList>
            <person name="Kawano K."/>
            <person name="Ushijima N."/>
            <person name="Kihara M."/>
            <person name="Itoh H."/>
        </authorList>
    </citation>
    <scope>NUCLEOTIDE SEQUENCE [LARGE SCALE GENOMIC DNA]</scope>
    <source>
        <strain evidence="3 4">NBRC 109484</strain>
    </source>
</reference>
<dbReference type="SMART" id="SM00867">
    <property type="entry name" value="YceI"/>
    <property type="match status" value="1"/>
</dbReference>
<feature type="chain" id="PRO_5023845816" evidence="1">
    <location>
        <begin position="23"/>
        <end position="189"/>
    </location>
</feature>
<feature type="domain" description="Lipid/polyisoprenoid-binding YceI-like" evidence="2">
    <location>
        <begin position="25"/>
        <end position="188"/>
    </location>
</feature>
<evidence type="ECO:0000256" key="1">
    <source>
        <dbReference type="SAM" id="SignalP"/>
    </source>
</evidence>
<dbReference type="InterPro" id="IPR036761">
    <property type="entry name" value="TTHA0802/YceI-like_sf"/>
</dbReference>
<gene>
    <name evidence="3" type="primary">yceI</name>
    <name evidence="3" type="ORF">ULMA_20840</name>
</gene>
<dbReference type="Pfam" id="PF04264">
    <property type="entry name" value="YceI"/>
    <property type="match status" value="1"/>
</dbReference>
<dbReference type="PANTHER" id="PTHR34406">
    <property type="entry name" value="PROTEIN YCEI"/>
    <property type="match status" value="1"/>
</dbReference>
<evidence type="ECO:0000313" key="4">
    <source>
        <dbReference type="Proteomes" id="UP000326509"/>
    </source>
</evidence>
<evidence type="ECO:0000259" key="2">
    <source>
        <dbReference type="SMART" id="SM00867"/>
    </source>
</evidence>
<comment type="caution">
    <text evidence="3">The sequence shown here is derived from an EMBL/GenBank/DDBJ whole genome shotgun (WGS) entry which is preliminary data.</text>
</comment>
<dbReference type="OrthoDB" id="951410at2"/>
<dbReference type="InterPro" id="IPR007372">
    <property type="entry name" value="Lipid/polyisoprenoid-bd_YceI"/>
</dbReference>
<organism evidence="3 4">
    <name type="scientific">Patiriisocius marinus</name>
    <dbReference type="NCBI Taxonomy" id="1397112"/>
    <lineage>
        <taxon>Bacteria</taxon>
        <taxon>Pseudomonadati</taxon>
        <taxon>Bacteroidota</taxon>
        <taxon>Flavobacteriia</taxon>
        <taxon>Flavobacteriales</taxon>
        <taxon>Flavobacteriaceae</taxon>
        <taxon>Patiriisocius</taxon>
    </lineage>
</organism>